<comment type="caution">
    <text evidence="3">The sequence shown here is derived from an EMBL/GenBank/DDBJ whole genome shotgun (WGS) entry which is preliminary data.</text>
</comment>
<dbReference type="OrthoDB" id="9802835at2"/>
<evidence type="ECO:0000256" key="1">
    <source>
        <dbReference type="PROSITE-ProRule" id="PRU00182"/>
    </source>
</evidence>
<evidence type="ECO:0000313" key="3">
    <source>
        <dbReference type="EMBL" id="RJX75419.1"/>
    </source>
</evidence>
<feature type="compositionally biased region" description="Basic and acidic residues" evidence="2">
    <location>
        <begin position="155"/>
        <end position="168"/>
    </location>
</feature>
<dbReference type="Gene3D" id="3.10.290.10">
    <property type="entry name" value="RNA-binding S4 domain"/>
    <property type="match status" value="1"/>
</dbReference>
<feature type="compositionally biased region" description="Basic and acidic residues" evidence="2">
    <location>
        <begin position="191"/>
        <end position="205"/>
    </location>
</feature>
<reference evidence="3 4" key="1">
    <citation type="submission" date="2018-08" db="EMBL/GenBank/DDBJ databases">
        <title>Vibrio isolated from the Eastern China Marginal Seas.</title>
        <authorList>
            <person name="Li Y."/>
        </authorList>
    </citation>
    <scope>NUCLEOTIDE SEQUENCE [LARGE SCALE GENOMIC DNA]</scope>
    <source>
        <strain evidence="3 4">BEI233</strain>
    </source>
</reference>
<dbReference type="AlphaFoldDB" id="A0A3A6R3D8"/>
<name>A0A3A6R3D8_9VIBR</name>
<dbReference type="Proteomes" id="UP000273252">
    <property type="component" value="Unassembled WGS sequence"/>
</dbReference>
<dbReference type="RefSeq" id="WP_120029176.1">
    <property type="nucleotide sequence ID" value="NZ_QVMU01000001.1"/>
</dbReference>
<dbReference type="CDD" id="cd00165">
    <property type="entry name" value="S4"/>
    <property type="match status" value="1"/>
</dbReference>
<dbReference type="Pfam" id="PF13275">
    <property type="entry name" value="S4_2"/>
    <property type="match status" value="1"/>
</dbReference>
<keyword evidence="1" id="KW-0694">RNA-binding</keyword>
<sequence length="212" mass="23081">MSDYQTDGEWEEQGEEIEIEAIGIDVSCQPIELYKVFKIANLVGGGGEAKHLISEGYVAVNGELETRKRRKMYDGDFFEFNQEYYVVVCDAPVTEPEESKPKADVNSQPVTNSNKKNKAKNGKASGGKQTDAKQGNAKKGNTPKENTKKGNAKKSSNDKLSAKAEPRDSSAPSSKNKGSTSKKSNSVENVVSKDDNVSNSKDKNGRSSIAFF</sequence>
<organism evidence="3 4">
    <name type="scientific">Vibrio sinensis</name>
    <dbReference type="NCBI Taxonomy" id="2302434"/>
    <lineage>
        <taxon>Bacteria</taxon>
        <taxon>Pseudomonadati</taxon>
        <taxon>Pseudomonadota</taxon>
        <taxon>Gammaproteobacteria</taxon>
        <taxon>Vibrionales</taxon>
        <taxon>Vibrionaceae</taxon>
        <taxon>Vibrio</taxon>
    </lineage>
</organism>
<protein>
    <submittedName>
        <fullName evidence="3">RNA-binding S4 domain-containing protein</fullName>
    </submittedName>
</protein>
<feature type="compositionally biased region" description="Low complexity" evidence="2">
    <location>
        <begin position="173"/>
        <end position="190"/>
    </location>
</feature>
<dbReference type="GO" id="GO:0003723">
    <property type="term" value="F:RNA binding"/>
    <property type="evidence" value="ECO:0007669"/>
    <property type="project" value="UniProtKB-KW"/>
</dbReference>
<dbReference type="EMBL" id="QVMU01000001">
    <property type="protein sequence ID" value="RJX75419.1"/>
    <property type="molecule type" value="Genomic_DNA"/>
</dbReference>
<gene>
    <name evidence="3" type="ORF">DZ860_01695</name>
</gene>
<proteinExistence type="predicted"/>
<evidence type="ECO:0000256" key="2">
    <source>
        <dbReference type="SAM" id="MobiDB-lite"/>
    </source>
</evidence>
<dbReference type="InterPro" id="IPR036986">
    <property type="entry name" value="S4_RNA-bd_sf"/>
</dbReference>
<dbReference type="SUPFAM" id="SSF55174">
    <property type="entry name" value="Alpha-L RNA-binding motif"/>
    <property type="match status" value="1"/>
</dbReference>
<accession>A0A3A6R3D8</accession>
<dbReference type="PROSITE" id="PS50889">
    <property type="entry name" value="S4"/>
    <property type="match status" value="1"/>
</dbReference>
<keyword evidence="4" id="KW-1185">Reference proteome</keyword>
<evidence type="ECO:0000313" key="4">
    <source>
        <dbReference type="Proteomes" id="UP000273252"/>
    </source>
</evidence>
<feature type="region of interest" description="Disordered" evidence="2">
    <location>
        <begin position="96"/>
        <end position="212"/>
    </location>
</feature>